<feature type="compositionally biased region" description="Basic and acidic residues" evidence="1">
    <location>
        <begin position="65"/>
        <end position="80"/>
    </location>
</feature>
<evidence type="ECO:0000313" key="2">
    <source>
        <dbReference type="EMBL" id="MED6181713.1"/>
    </source>
</evidence>
<evidence type="ECO:0000256" key="1">
    <source>
        <dbReference type="SAM" id="MobiDB-lite"/>
    </source>
</evidence>
<feature type="region of interest" description="Disordered" evidence="1">
    <location>
        <begin position="65"/>
        <end position="129"/>
    </location>
</feature>
<sequence length="521" mass="58764">MRATKHSKGGTPQVLLGRPIFQTAGFKLDYITNAFSFKVGNVEEIHHPKKPPALSKNFAHQVQLSKEDKDGGRQGDEAKERLKKGKGLRHSPPHVKKKKKDPMKKKVKIRKQGEESSREEREEEKEKRKLELKCKSVEDLIGKLYTFKKVLHHNDAMNHHLVKDQSKYVSKKGEHINGCVCTKLSPTKKNKKKEKNKEKEQNRELARPHDLKMPNFLSLEPPRVCAPLMVRPHASRARVMAPALKPNVISLSLSHFHSHFLSSSPNLSTPNLSYSHTNTQTSILVCDPRLPPIAKMDRKRKSIVAKGKGKLAMPPTWKSPRLAGLPPFLPPISPKSVLGPNKLLVLAIAAARVETRPKAQANIQAPVVEPPKDAKGKKTARIFVKPLRKRFSQRIIARGGPSWPKPKKVEVIDLISDEAEEAQEKEVAVEQPPLVANQEVLEDEDEDPNYEEEEDPEESVEPEETPSSWSLLSSFPATRELRPGEYGDPHKWNYDEDLEAQDLDSAEEEEEDRSTSSTSKD</sequence>
<reference evidence="2 3" key="1">
    <citation type="journal article" date="2023" name="Plants (Basel)">
        <title>Bridging the Gap: Combining Genomics and Transcriptomics Approaches to Understand Stylosanthes scabra, an Orphan Legume from the Brazilian Caatinga.</title>
        <authorList>
            <person name="Ferreira-Neto J.R.C."/>
            <person name="da Silva M.D."/>
            <person name="Binneck E."/>
            <person name="de Melo N.F."/>
            <person name="da Silva R.H."/>
            <person name="de Melo A.L.T.M."/>
            <person name="Pandolfi V."/>
            <person name="Bustamante F.O."/>
            <person name="Brasileiro-Vidal A.C."/>
            <person name="Benko-Iseppon A.M."/>
        </authorList>
    </citation>
    <scope>NUCLEOTIDE SEQUENCE [LARGE SCALE GENOMIC DNA]</scope>
    <source>
        <tissue evidence="2">Leaves</tissue>
    </source>
</reference>
<feature type="region of interest" description="Disordered" evidence="1">
    <location>
        <begin position="422"/>
        <end position="521"/>
    </location>
</feature>
<comment type="caution">
    <text evidence="2">The sequence shown here is derived from an EMBL/GenBank/DDBJ whole genome shotgun (WGS) entry which is preliminary data.</text>
</comment>
<dbReference type="EMBL" id="JASCZI010181316">
    <property type="protein sequence ID" value="MED6181713.1"/>
    <property type="molecule type" value="Genomic_DNA"/>
</dbReference>
<feature type="compositionally biased region" description="Basic residues" evidence="1">
    <location>
        <begin position="81"/>
        <end position="110"/>
    </location>
</feature>
<gene>
    <name evidence="2" type="ORF">PIB30_021983</name>
</gene>
<keyword evidence="3" id="KW-1185">Reference proteome</keyword>
<accession>A0ABU6WCJ6</accession>
<proteinExistence type="predicted"/>
<evidence type="ECO:0000313" key="3">
    <source>
        <dbReference type="Proteomes" id="UP001341840"/>
    </source>
</evidence>
<feature type="compositionally biased region" description="Basic and acidic residues" evidence="1">
    <location>
        <begin position="111"/>
        <end position="129"/>
    </location>
</feature>
<feature type="region of interest" description="Disordered" evidence="1">
    <location>
        <begin position="187"/>
        <end position="206"/>
    </location>
</feature>
<feature type="compositionally biased region" description="Acidic residues" evidence="1">
    <location>
        <begin position="440"/>
        <end position="464"/>
    </location>
</feature>
<feature type="compositionally biased region" description="Basic and acidic residues" evidence="1">
    <location>
        <begin position="479"/>
        <end position="494"/>
    </location>
</feature>
<name>A0ABU6WCJ6_9FABA</name>
<organism evidence="2 3">
    <name type="scientific">Stylosanthes scabra</name>
    <dbReference type="NCBI Taxonomy" id="79078"/>
    <lineage>
        <taxon>Eukaryota</taxon>
        <taxon>Viridiplantae</taxon>
        <taxon>Streptophyta</taxon>
        <taxon>Embryophyta</taxon>
        <taxon>Tracheophyta</taxon>
        <taxon>Spermatophyta</taxon>
        <taxon>Magnoliopsida</taxon>
        <taxon>eudicotyledons</taxon>
        <taxon>Gunneridae</taxon>
        <taxon>Pentapetalae</taxon>
        <taxon>rosids</taxon>
        <taxon>fabids</taxon>
        <taxon>Fabales</taxon>
        <taxon>Fabaceae</taxon>
        <taxon>Papilionoideae</taxon>
        <taxon>50 kb inversion clade</taxon>
        <taxon>dalbergioids sensu lato</taxon>
        <taxon>Dalbergieae</taxon>
        <taxon>Pterocarpus clade</taxon>
        <taxon>Stylosanthes</taxon>
    </lineage>
</organism>
<feature type="compositionally biased region" description="Acidic residues" evidence="1">
    <location>
        <begin position="495"/>
        <end position="512"/>
    </location>
</feature>
<protein>
    <submittedName>
        <fullName evidence="2">Uncharacterized protein</fullName>
    </submittedName>
</protein>
<dbReference type="Proteomes" id="UP001341840">
    <property type="component" value="Unassembled WGS sequence"/>
</dbReference>
<feature type="compositionally biased region" description="Basic and acidic residues" evidence="1">
    <location>
        <begin position="195"/>
        <end position="206"/>
    </location>
</feature>